<dbReference type="OrthoDB" id="893738at2"/>
<name>A0A6I4ITG4_9FLAO</name>
<dbReference type="Gene3D" id="2.40.160.20">
    <property type="match status" value="1"/>
</dbReference>
<dbReference type="SUPFAM" id="SSF56925">
    <property type="entry name" value="OMPA-like"/>
    <property type="match status" value="1"/>
</dbReference>
<organism evidence="3 4">
    <name type="scientific">Flavobacterium profundi</name>
    <dbReference type="NCBI Taxonomy" id="1774945"/>
    <lineage>
        <taxon>Bacteria</taxon>
        <taxon>Pseudomonadati</taxon>
        <taxon>Bacteroidota</taxon>
        <taxon>Flavobacteriia</taxon>
        <taxon>Flavobacteriales</taxon>
        <taxon>Flavobacteriaceae</taxon>
        <taxon>Flavobacterium</taxon>
    </lineage>
</organism>
<dbReference type="EMBL" id="WQLW01000010">
    <property type="protein sequence ID" value="MVO10167.1"/>
    <property type="molecule type" value="Genomic_DNA"/>
</dbReference>
<evidence type="ECO:0000313" key="4">
    <source>
        <dbReference type="Proteomes" id="UP000431264"/>
    </source>
</evidence>
<gene>
    <name evidence="3" type="ORF">GOQ30_13425</name>
</gene>
<keyword evidence="4" id="KW-1185">Reference proteome</keyword>
<comment type="caution">
    <text evidence="3">The sequence shown here is derived from an EMBL/GenBank/DDBJ whole genome shotgun (WGS) entry which is preliminary data.</text>
</comment>
<dbReference type="InterPro" id="IPR011250">
    <property type="entry name" value="OMP/PagP_B-barrel"/>
</dbReference>
<feature type="domain" description="Outer membrane protein beta-barrel" evidence="2">
    <location>
        <begin position="17"/>
        <end position="192"/>
    </location>
</feature>
<evidence type="ECO:0000256" key="1">
    <source>
        <dbReference type="SAM" id="SignalP"/>
    </source>
</evidence>
<evidence type="ECO:0000313" key="3">
    <source>
        <dbReference type="EMBL" id="MVO10167.1"/>
    </source>
</evidence>
<feature type="signal peptide" evidence="1">
    <location>
        <begin position="1"/>
        <end position="18"/>
    </location>
</feature>
<dbReference type="RefSeq" id="WP_140998594.1">
    <property type="nucleotide sequence ID" value="NZ_VDCZ01000010.1"/>
</dbReference>
<reference evidence="4" key="1">
    <citation type="submission" date="2019-05" db="EMBL/GenBank/DDBJ databases">
        <title>Flavobacterium profundi sp. nov., isolated from a deep-sea seamount.</title>
        <authorList>
            <person name="Zhang D.-C."/>
        </authorList>
    </citation>
    <scope>NUCLEOTIDE SEQUENCE [LARGE SCALE GENOMIC DNA]</scope>
    <source>
        <strain evidence="4">TP390</strain>
    </source>
</reference>
<dbReference type="Proteomes" id="UP000431264">
    <property type="component" value="Unassembled WGS sequence"/>
</dbReference>
<evidence type="ECO:0000259" key="2">
    <source>
        <dbReference type="Pfam" id="PF13568"/>
    </source>
</evidence>
<keyword evidence="1" id="KW-0732">Signal</keyword>
<dbReference type="AlphaFoldDB" id="A0A6I4ITG4"/>
<dbReference type="InterPro" id="IPR025665">
    <property type="entry name" value="Beta-barrel_OMP_2"/>
</dbReference>
<sequence>MKKTILLVFFLANLLAQAQNKIILSISSGATFSNIRGNDFAEENKYDFNYVGGIVIEKPINTNFSFVTGLHYENKSFKNEIDAAFFTNSMDPFVFNEGTLKVKVTLQYITIPVLFRYYFDKEKQFYFNAGPYLGFFLNTTTRVDGDKIKEDSNDIFKKIDFGWSLGIGKKFKITEKNKLSIELRDNLGLLNISDVPVQGNGTVKTNSFNLILGYEFNL</sequence>
<proteinExistence type="predicted"/>
<dbReference type="Pfam" id="PF13568">
    <property type="entry name" value="OMP_b-brl_2"/>
    <property type="match status" value="1"/>
</dbReference>
<feature type="chain" id="PRO_5026234005" evidence="1">
    <location>
        <begin position="19"/>
        <end position="218"/>
    </location>
</feature>
<protein>
    <submittedName>
        <fullName evidence="3">Outer membrane beta-barrel protein</fullName>
    </submittedName>
</protein>
<accession>A0A6I4ITG4</accession>